<accession>A0A0M0JYN7</accession>
<proteinExistence type="predicted"/>
<comment type="caution">
    <text evidence="1">The sequence shown here is derived from an EMBL/GenBank/DDBJ whole genome shotgun (WGS) entry which is preliminary data.</text>
</comment>
<reference evidence="2" key="1">
    <citation type="journal article" date="2015" name="PLoS Genet.">
        <title>Genome Sequence and Transcriptome Analyses of Chrysochromulina tobin: Metabolic Tools for Enhanced Algal Fitness in the Prominent Order Prymnesiales (Haptophyceae).</title>
        <authorList>
            <person name="Hovde B.T."/>
            <person name="Deodato C.R."/>
            <person name="Hunsperger H.M."/>
            <person name="Ryken S.A."/>
            <person name="Yost W."/>
            <person name="Jha R.K."/>
            <person name="Patterson J."/>
            <person name="Monnat R.J. Jr."/>
            <person name="Barlow S.B."/>
            <person name="Starkenburg S.R."/>
            <person name="Cattolico R.A."/>
        </authorList>
    </citation>
    <scope>NUCLEOTIDE SEQUENCE</scope>
    <source>
        <strain evidence="2">CCMP291</strain>
    </source>
</reference>
<sequence>MQPPDLVGRIDAIYVELHLALQMATSADLIKWAAFYDLLFTRSGFRLWWLHENRARAPGSSVHSELQRYATRLSHEYKRRPAVLAGAWELGLIRVPPGAEQAGAVSAAAGAAEVKACNYVHGQGRQHHGQGRR</sequence>
<evidence type="ECO:0000313" key="1">
    <source>
        <dbReference type="EMBL" id="KOO31422.1"/>
    </source>
</evidence>
<dbReference type="EMBL" id="JWZX01002018">
    <property type="protein sequence ID" value="KOO31422.1"/>
    <property type="molecule type" value="Genomic_DNA"/>
</dbReference>
<keyword evidence="2" id="KW-1185">Reference proteome</keyword>
<dbReference type="Proteomes" id="UP000037460">
    <property type="component" value="Unassembled WGS sequence"/>
</dbReference>
<name>A0A0M0JYN7_9EUKA</name>
<dbReference type="AlphaFoldDB" id="A0A0M0JYN7"/>
<evidence type="ECO:0000313" key="2">
    <source>
        <dbReference type="Proteomes" id="UP000037460"/>
    </source>
</evidence>
<protein>
    <submittedName>
        <fullName evidence="1">Uncharacterized protein</fullName>
    </submittedName>
</protein>
<gene>
    <name evidence="1" type="ORF">Ctob_013052</name>
</gene>
<organism evidence="1 2">
    <name type="scientific">Chrysochromulina tobinii</name>
    <dbReference type="NCBI Taxonomy" id="1460289"/>
    <lineage>
        <taxon>Eukaryota</taxon>
        <taxon>Haptista</taxon>
        <taxon>Haptophyta</taxon>
        <taxon>Prymnesiophyceae</taxon>
        <taxon>Prymnesiales</taxon>
        <taxon>Chrysochromulinaceae</taxon>
        <taxon>Chrysochromulina</taxon>
    </lineage>
</organism>